<keyword evidence="2" id="KW-1185">Reference proteome</keyword>
<dbReference type="AlphaFoldDB" id="A0A392W961"/>
<sequence length="40" mass="4436">MIWYLRGAQCLCSVWGFLLAAARRAALLRAGSFLVPARRA</sequence>
<reference evidence="1 2" key="1">
    <citation type="journal article" date="2018" name="Front. Plant Sci.">
        <title>Red Clover (Trifolium pratense) and Zigzag Clover (T. medium) - A Picture of Genomic Similarities and Differences.</title>
        <authorList>
            <person name="Dluhosova J."/>
            <person name="Istvanek J."/>
            <person name="Nedelnik J."/>
            <person name="Repkova J."/>
        </authorList>
    </citation>
    <scope>NUCLEOTIDE SEQUENCE [LARGE SCALE GENOMIC DNA]</scope>
    <source>
        <strain evidence="2">cv. 10/8</strain>
        <tissue evidence="1">Leaf</tissue>
    </source>
</reference>
<comment type="caution">
    <text evidence="1">The sequence shown here is derived from an EMBL/GenBank/DDBJ whole genome shotgun (WGS) entry which is preliminary data.</text>
</comment>
<protein>
    <submittedName>
        <fullName evidence="1">Uncharacterized protein</fullName>
    </submittedName>
</protein>
<dbReference type="Proteomes" id="UP000265520">
    <property type="component" value="Unassembled WGS sequence"/>
</dbReference>
<proteinExistence type="predicted"/>
<organism evidence="1 2">
    <name type="scientific">Trifolium medium</name>
    <dbReference type="NCBI Taxonomy" id="97028"/>
    <lineage>
        <taxon>Eukaryota</taxon>
        <taxon>Viridiplantae</taxon>
        <taxon>Streptophyta</taxon>
        <taxon>Embryophyta</taxon>
        <taxon>Tracheophyta</taxon>
        <taxon>Spermatophyta</taxon>
        <taxon>Magnoliopsida</taxon>
        <taxon>eudicotyledons</taxon>
        <taxon>Gunneridae</taxon>
        <taxon>Pentapetalae</taxon>
        <taxon>rosids</taxon>
        <taxon>fabids</taxon>
        <taxon>Fabales</taxon>
        <taxon>Fabaceae</taxon>
        <taxon>Papilionoideae</taxon>
        <taxon>50 kb inversion clade</taxon>
        <taxon>NPAAA clade</taxon>
        <taxon>Hologalegina</taxon>
        <taxon>IRL clade</taxon>
        <taxon>Trifolieae</taxon>
        <taxon>Trifolium</taxon>
    </lineage>
</organism>
<evidence type="ECO:0000313" key="1">
    <source>
        <dbReference type="EMBL" id="MCI96323.1"/>
    </source>
</evidence>
<evidence type="ECO:0000313" key="2">
    <source>
        <dbReference type="Proteomes" id="UP000265520"/>
    </source>
</evidence>
<feature type="non-terminal residue" evidence="1">
    <location>
        <position position="40"/>
    </location>
</feature>
<name>A0A392W961_9FABA</name>
<accession>A0A392W961</accession>
<dbReference type="EMBL" id="LXQA011411680">
    <property type="protein sequence ID" value="MCI96323.1"/>
    <property type="molecule type" value="Genomic_DNA"/>
</dbReference>